<comment type="caution">
    <text evidence="1">The sequence shown here is derived from an EMBL/GenBank/DDBJ whole genome shotgun (WGS) entry which is preliminary data.</text>
</comment>
<evidence type="ECO:0000313" key="1">
    <source>
        <dbReference type="EMBL" id="GCE41523.1"/>
    </source>
</evidence>
<name>A0A402CD60_RHOWR</name>
<dbReference type="Proteomes" id="UP000287519">
    <property type="component" value="Unassembled WGS sequence"/>
</dbReference>
<protein>
    <submittedName>
        <fullName evidence="1">Uncharacterized protein</fullName>
    </submittedName>
</protein>
<organism evidence="1 2">
    <name type="scientific">Rhodococcus wratislaviensis</name>
    <name type="common">Tsukamurella wratislaviensis</name>
    <dbReference type="NCBI Taxonomy" id="44752"/>
    <lineage>
        <taxon>Bacteria</taxon>
        <taxon>Bacillati</taxon>
        <taxon>Actinomycetota</taxon>
        <taxon>Actinomycetes</taxon>
        <taxon>Mycobacteriales</taxon>
        <taxon>Nocardiaceae</taxon>
        <taxon>Rhodococcus</taxon>
    </lineage>
</organism>
<evidence type="ECO:0000313" key="2">
    <source>
        <dbReference type="Proteomes" id="UP000287519"/>
    </source>
</evidence>
<accession>A0A402CD60</accession>
<dbReference type="AlphaFoldDB" id="A0A402CD60"/>
<sequence>MLTFTQRIEKILVSGRPTALSLAERNGLREMVATVGRTSERR</sequence>
<keyword evidence="2" id="KW-1185">Reference proteome</keyword>
<proteinExistence type="predicted"/>
<gene>
    <name evidence="1" type="ORF">Rhow_005182</name>
</gene>
<reference evidence="1 2" key="1">
    <citation type="submission" date="2018-11" db="EMBL/GenBank/DDBJ databases">
        <title>Microbial catabolism of amino acid.</title>
        <authorList>
            <person name="Hibi M."/>
            <person name="Ogawa J."/>
        </authorList>
    </citation>
    <scope>NUCLEOTIDE SEQUENCE [LARGE SCALE GENOMIC DNA]</scope>
    <source>
        <strain evidence="1 2">C31-06</strain>
    </source>
</reference>
<dbReference type="EMBL" id="BHYM01000045">
    <property type="protein sequence ID" value="GCE41523.1"/>
    <property type="molecule type" value="Genomic_DNA"/>
</dbReference>